<evidence type="ECO:0000313" key="1">
    <source>
        <dbReference type="EMBL" id="MFD2479712.1"/>
    </source>
</evidence>
<keyword evidence="2" id="KW-1185">Reference proteome</keyword>
<sequence>MTPQRQHDGFRSLSATLRMAALHEMAAAFPVGWQQQPTGRARMAGKDRLQRLAGILDGVRARFGRFRLAEPGNRAWMG</sequence>
<proteinExistence type="predicted"/>
<dbReference type="EMBL" id="JBHUKQ010000004">
    <property type="protein sequence ID" value="MFD2479712.1"/>
    <property type="molecule type" value="Genomic_DNA"/>
</dbReference>
<gene>
    <name evidence="1" type="ORF">ACFSUT_05470</name>
</gene>
<reference evidence="2" key="1">
    <citation type="journal article" date="2019" name="Int. J. Syst. Evol. Microbiol.">
        <title>The Global Catalogue of Microorganisms (GCM) 10K type strain sequencing project: providing services to taxonomists for standard genome sequencing and annotation.</title>
        <authorList>
            <consortium name="The Broad Institute Genomics Platform"/>
            <consortium name="The Broad Institute Genome Sequencing Center for Infectious Disease"/>
            <person name="Wu L."/>
            <person name="Ma J."/>
        </authorList>
    </citation>
    <scope>NUCLEOTIDE SEQUENCE [LARGE SCALE GENOMIC DNA]</scope>
    <source>
        <strain evidence="2">CGMCC 4.7638</strain>
    </source>
</reference>
<dbReference type="RefSeq" id="WP_344277989.1">
    <property type="nucleotide sequence ID" value="NZ_BAAAHV010000013.1"/>
</dbReference>
<evidence type="ECO:0008006" key="3">
    <source>
        <dbReference type="Google" id="ProtNLM"/>
    </source>
</evidence>
<protein>
    <recommendedName>
        <fullName evidence="3">Transposase</fullName>
    </recommendedName>
</protein>
<organism evidence="1 2">
    <name type="scientific">Amycolatopsis albidoflavus</name>
    <dbReference type="NCBI Taxonomy" id="102226"/>
    <lineage>
        <taxon>Bacteria</taxon>
        <taxon>Bacillati</taxon>
        <taxon>Actinomycetota</taxon>
        <taxon>Actinomycetes</taxon>
        <taxon>Pseudonocardiales</taxon>
        <taxon>Pseudonocardiaceae</taxon>
        <taxon>Amycolatopsis</taxon>
    </lineage>
</organism>
<accession>A0ABW5HSB5</accession>
<comment type="caution">
    <text evidence="1">The sequence shown here is derived from an EMBL/GenBank/DDBJ whole genome shotgun (WGS) entry which is preliminary data.</text>
</comment>
<name>A0ABW5HSB5_9PSEU</name>
<dbReference type="Proteomes" id="UP001597542">
    <property type="component" value="Unassembled WGS sequence"/>
</dbReference>
<evidence type="ECO:0000313" key="2">
    <source>
        <dbReference type="Proteomes" id="UP001597542"/>
    </source>
</evidence>